<dbReference type="EMBL" id="LAZR01060044">
    <property type="protein sequence ID" value="KKK66510.1"/>
    <property type="molecule type" value="Genomic_DNA"/>
</dbReference>
<feature type="non-terminal residue" evidence="1">
    <location>
        <position position="46"/>
    </location>
</feature>
<proteinExistence type="predicted"/>
<comment type="caution">
    <text evidence="1">The sequence shown here is derived from an EMBL/GenBank/DDBJ whole genome shotgun (WGS) entry which is preliminary data.</text>
</comment>
<evidence type="ECO:0000313" key="1">
    <source>
        <dbReference type="EMBL" id="KKK66510.1"/>
    </source>
</evidence>
<reference evidence="1" key="1">
    <citation type="journal article" date="2015" name="Nature">
        <title>Complex archaea that bridge the gap between prokaryotes and eukaryotes.</title>
        <authorList>
            <person name="Spang A."/>
            <person name="Saw J.H."/>
            <person name="Jorgensen S.L."/>
            <person name="Zaremba-Niedzwiedzka K."/>
            <person name="Martijn J."/>
            <person name="Lind A.E."/>
            <person name="van Eijk R."/>
            <person name="Schleper C."/>
            <person name="Guy L."/>
            <person name="Ettema T.J."/>
        </authorList>
    </citation>
    <scope>NUCLEOTIDE SEQUENCE</scope>
</reference>
<protein>
    <submittedName>
        <fullName evidence="1">Uncharacterized protein</fullName>
    </submittedName>
</protein>
<organism evidence="1">
    <name type="scientific">marine sediment metagenome</name>
    <dbReference type="NCBI Taxonomy" id="412755"/>
    <lineage>
        <taxon>unclassified sequences</taxon>
        <taxon>metagenomes</taxon>
        <taxon>ecological metagenomes</taxon>
    </lineage>
</organism>
<name>A0A0F8XYZ7_9ZZZZ</name>
<sequence>MEYKSVKEIEKYLGASFKNPLYYGSVMKEEDFVKLMKLLGFKNIKL</sequence>
<gene>
    <name evidence="1" type="ORF">LCGC14_2963350</name>
</gene>
<accession>A0A0F8XYZ7</accession>
<dbReference type="AlphaFoldDB" id="A0A0F8XYZ7"/>